<evidence type="ECO:0000313" key="2">
    <source>
        <dbReference type="Proteomes" id="UP000789525"/>
    </source>
</evidence>
<proteinExistence type="predicted"/>
<organism evidence="1 2">
    <name type="scientific">Acaulospora colombiana</name>
    <dbReference type="NCBI Taxonomy" id="27376"/>
    <lineage>
        <taxon>Eukaryota</taxon>
        <taxon>Fungi</taxon>
        <taxon>Fungi incertae sedis</taxon>
        <taxon>Mucoromycota</taxon>
        <taxon>Glomeromycotina</taxon>
        <taxon>Glomeromycetes</taxon>
        <taxon>Diversisporales</taxon>
        <taxon>Acaulosporaceae</taxon>
        <taxon>Acaulospora</taxon>
    </lineage>
</organism>
<dbReference type="EMBL" id="CAJVPT010032699">
    <property type="protein sequence ID" value="CAG8702257.1"/>
    <property type="molecule type" value="Genomic_DNA"/>
</dbReference>
<gene>
    <name evidence="1" type="ORF">ACOLOM_LOCUS10300</name>
</gene>
<dbReference type="Proteomes" id="UP000789525">
    <property type="component" value="Unassembled WGS sequence"/>
</dbReference>
<reference evidence="1" key="1">
    <citation type="submission" date="2021-06" db="EMBL/GenBank/DDBJ databases">
        <authorList>
            <person name="Kallberg Y."/>
            <person name="Tangrot J."/>
            <person name="Rosling A."/>
        </authorList>
    </citation>
    <scope>NUCLEOTIDE SEQUENCE</scope>
    <source>
        <strain evidence="1">CL356</strain>
    </source>
</reference>
<evidence type="ECO:0000313" key="1">
    <source>
        <dbReference type="EMBL" id="CAG8702257.1"/>
    </source>
</evidence>
<feature type="non-terminal residue" evidence="1">
    <location>
        <position position="186"/>
    </location>
</feature>
<sequence length="186" mass="21510">CPNREIKEILDLMIPKQEITQETTIMVIITVIWSLTIALLHLVAMKAAGLHTAMNDGYISSAIAQAAASEFDALYTRIASPGFSSYTPTGYPRKIKFYRRDQPFYEFTNFSSHMFEDELDQERIRQQNTPRDALEEAQRMRDRVREGWVEHDVSIQMMLTTLLHKFTQHDSLRQRLLSTGDAILIE</sequence>
<feature type="non-terminal residue" evidence="1">
    <location>
        <position position="1"/>
    </location>
</feature>
<name>A0ACA9PBW8_9GLOM</name>
<keyword evidence="2" id="KW-1185">Reference proteome</keyword>
<comment type="caution">
    <text evidence="1">The sequence shown here is derived from an EMBL/GenBank/DDBJ whole genome shotgun (WGS) entry which is preliminary data.</text>
</comment>
<accession>A0ACA9PBW8</accession>
<protein>
    <submittedName>
        <fullName evidence="1">9582_t:CDS:1</fullName>
    </submittedName>
</protein>